<dbReference type="InterPro" id="IPR016181">
    <property type="entry name" value="Acyl_CoA_acyltransferase"/>
</dbReference>
<dbReference type="EMBL" id="JACLAU010000006">
    <property type="protein sequence ID" value="MBC2651266.1"/>
    <property type="molecule type" value="Genomic_DNA"/>
</dbReference>
<accession>A0A7X1F6I4</accession>
<dbReference type="SUPFAM" id="SSF55729">
    <property type="entry name" value="Acyl-CoA N-acyltransferases (Nat)"/>
    <property type="match status" value="1"/>
</dbReference>
<keyword evidence="2" id="KW-1185">Reference proteome</keyword>
<reference evidence="1 2" key="1">
    <citation type="submission" date="2020-08" db="EMBL/GenBank/DDBJ databases">
        <title>The genome sequence of Novosphingobium flavum 4Y4.</title>
        <authorList>
            <person name="Liu Y."/>
        </authorList>
    </citation>
    <scope>NUCLEOTIDE SEQUENCE [LARGE SCALE GENOMIC DNA]</scope>
    <source>
        <strain evidence="1 2">4Y4</strain>
    </source>
</reference>
<dbReference type="PANTHER" id="PTHR41368">
    <property type="entry name" value="PROTEIN YGHO"/>
    <property type="match status" value="1"/>
</dbReference>
<sequence>MPAAANPSGDLVIAPVSTKGERDEFVDLPYRLHATDPSWVPPLRMEAMELVTPGKNPFFDHADVQHFLARRGGAVVGRISAHIDHLAIAQPPEQGMGPGTGNWGMLEATDADVAAALIARAEAWLRDKGMTRVLAPLSMSIWEEPGQLIQGFDHPPTVMMGHQPERYRGWIEGAGYDPVKTLYTYELDITKEFPPLIQRIVQSGEKNARIRVRNVDRSKFDQEARLILDILNNAWSDNWGFVPFTEREIAYAGKKFKPIVREDLIMVAEYDGEPVAFMMTLPDLNEVLAPMKGNLFPFHWIKLLAWLRKPRVRTMRVPLMGVRKHLQASRLASQLAFMMIEFIRRNAISRYGATRGEIGWILEDNQGMVAIADAIDSHVNKAYRIYEKAL</sequence>
<dbReference type="InterPro" id="IPR039968">
    <property type="entry name" value="BcerS-like"/>
</dbReference>
<comment type="caution">
    <text evidence="1">The sequence shown here is derived from an EMBL/GenBank/DDBJ whole genome shotgun (WGS) entry which is preliminary data.</text>
</comment>
<proteinExistence type="predicted"/>
<dbReference type="AlphaFoldDB" id="A0A7X1F6I4"/>
<evidence type="ECO:0000313" key="2">
    <source>
        <dbReference type="Proteomes" id="UP000520156"/>
    </source>
</evidence>
<gene>
    <name evidence="1" type="ORF">H7F49_06090</name>
</gene>
<keyword evidence="1" id="KW-0808">Transferase</keyword>
<dbReference type="GO" id="GO:0016740">
    <property type="term" value="F:transferase activity"/>
    <property type="evidence" value="ECO:0007669"/>
    <property type="project" value="UniProtKB-KW"/>
</dbReference>
<protein>
    <submittedName>
        <fullName evidence="1">N-acetyltransferase</fullName>
    </submittedName>
</protein>
<dbReference type="Gene3D" id="3.40.630.30">
    <property type="match status" value="1"/>
</dbReference>
<dbReference type="RefSeq" id="WP_185682689.1">
    <property type="nucleotide sequence ID" value="NZ_JACLAU010000006.1"/>
</dbReference>
<organism evidence="1 2">
    <name type="scientific">Novosphingobium aerophilum</name>
    <dbReference type="NCBI Taxonomy" id="2839843"/>
    <lineage>
        <taxon>Bacteria</taxon>
        <taxon>Pseudomonadati</taxon>
        <taxon>Pseudomonadota</taxon>
        <taxon>Alphaproteobacteria</taxon>
        <taxon>Sphingomonadales</taxon>
        <taxon>Sphingomonadaceae</taxon>
        <taxon>Novosphingobium</taxon>
    </lineage>
</organism>
<dbReference type="PANTHER" id="PTHR41368:SF1">
    <property type="entry name" value="PROTEIN YGHO"/>
    <property type="match status" value="1"/>
</dbReference>
<dbReference type="Proteomes" id="UP000520156">
    <property type="component" value="Unassembled WGS sequence"/>
</dbReference>
<name>A0A7X1F6I4_9SPHN</name>
<evidence type="ECO:0000313" key="1">
    <source>
        <dbReference type="EMBL" id="MBC2651266.1"/>
    </source>
</evidence>